<dbReference type="AlphaFoldDB" id="A0A286GY38"/>
<keyword evidence="2" id="KW-1185">Reference proteome</keyword>
<dbReference type="OrthoDB" id="7302646at2"/>
<dbReference type="EMBL" id="OCNJ01000012">
    <property type="protein sequence ID" value="SOE00401.1"/>
    <property type="molecule type" value="Genomic_DNA"/>
</dbReference>
<name>A0A286GY38_9PROT</name>
<accession>A0A286GY38</accession>
<evidence type="ECO:0000313" key="1">
    <source>
        <dbReference type="EMBL" id="SOE00401.1"/>
    </source>
</evidence>
<dbReference type="Proteomes" id="UP000219621">
    <property type="component" value="Unassembled WGS sequence"/>
</dbReference>
<protein>
    <recommendedName>
        <fullName evidence="3">J domain-containing protein</fullName>
    </recommendedName>
</protein>
<proteinExistence type="predicted"/>
<gene>
    <name evidence="1" type="ORF">SAMN05421508_11276</name>
</gene>
<reference evidence="1 2" key="1">
    <citation type="submission" date="2017-09" db="EMBL/GenBank/DDBJ databases">
        <authorList>
            <person name="Ehlers B."/>
            <person name="Leendertz F.H."/>
        </authorList>
    </citation>
    <scope>NUCLEOTIDE SEQUENCE [LARGE SCALE GENOMIC DNA]</scope>
    <source>
        <strain evidence="1 2">USBA 140</strain>
    </source>
</reference>
<evidence type="ECO:0000313" key="2">
    <source>
        <dbReference type="Proteomes" id="UP000219621"/>
    </source>
</evidence>
<dbReference type="RefSeq" id="WP_097281192.1">
    <property type="nucleotide sequence ID" value="NZ_OCNJ01000012.1"/>
</dbReference>
<dbReference type="InterPro" id="IPR036869">
    <property type="entry name" value="J_dom_sf"/>
</dbReference>
<sequence length="253" mass="27145">MAVQMTLPLVPAISEPAGGAEPVGGRALTVGADVRPRARAIPMRRGFRDAVEHHCHRRAVSPDALVAAVLALATPAQLATVADPGAPQGEDITVVWRRTRTGGMRRVREVPSLRLRVGPDVAPEDVRRCLAFALSMAGTDLLRFATREVRAAEATAAAAAAQQEALQAARDAAMAALERLAFKPLDGGIRTPAQAARILGFLSEFGCTPDQVTRRFRELAPVFHPDTGLLACPDRMRQLIEARRMLLDFVRAG</sequence>
<organism evidence="1 2">
    <name type="scientific">Caenispirillum bisanense</name>
    <dbReference type="NCBI Taxonomy" id="414052"/>
    <lineage>
        <taxon>Bacteria</taxon>
        <taxon>Pseudomonadati</taxon>
        <taxon>Pseudomonadota</taxon>
        <taxon>Alphaproteobacteria</taxon>
        <taxon>Rhodospirillales</taxon>
        <taxon>Novispirillaceae</taxon>
        <taxon>Caenispirillum</taxon>
    </lineage>
</organism>
<dbReference type="SUPFAM" id="SSF46565">
    <property type="entry name" value="Chaperone J-domain"/>
    <property type="match status" value="1"/>
</dbReference>
<evidence type="ECO:0008006" key="3">
    <source>
        <dbReference type="Google" id="ProtNLM"/>
    </source>
</evidence>